<evidence type="ECO:0000259" key="8">
    <source>
        <dbReference type="PROSITE" id="PS50110"/>
    </source>
</evidence>
<evidence type="ECO:0000256" key="4">
    <source>
        <dbReference type="ARBA" id="ARBA00023015"/>
    </source>
</evidence>
<dbReference type="PROSITE" id="PS50110">
    <property type="entry name" value="RESPONSE_REGULATORY"/>
    <property type="match status" value="1"/>
</dbReference>
<keyword evidence="5" id="KW-0238">DNA-binding</keyword>
<dbReference type="Gene3D" id="1.10.8.60">
    <property type="match status" value="1"/>
</dbReference>
<dbReference type="PROSITE" id="PS50045">
    <property type="entry name" value="SIGMA54_INTERACT_4"/>
    <property type="match status" value="1"/>
</dbReference>
<dbReference type="CDD" id="cd00009">
    <property type="entry name" value="AAA"/>
    <property type="match status" value="1"/>
</dbReference>
<keyword evidence="1" id="KW-0597">Phosphoprotein</keyword>
<dbReference type="InterPro" id="IPR058031">
    <property type="entry name" value="AAA_lid_NorR"/>
</dbReference>
<keyword evidence="3" id="KW-0067">ATP-binding</keyword>
<dbReference type="InterPro" id="IPR002078">
    <property type="entry name" value="Sigma_54_int"/>
</dbReference>
<dbReference type="SUPFAM" id="SSF52540">
    <property type="entry name" value="P-loop containing nucleoside triphosphate hydrolases"/>
    <property type="match status" value="1"/>
</dbReference>
<dbReference type="Pfam" id="PF00072">
    <property type="entry name" value="Response_reg"/>
    <property type="match status" value="1"/>
</dbReference>
<protein>
    <submittedName>
        <fullName evidence="9">Response regulator of zinc sigma-54-dependent two-component system</fullName>
    </submittedName>
</protein>
<dbReference type="SMART" id="SM00382">
    <property type="entry name" value="AAA"/>
    <property type="match status" value="1"/>
</dbReference>
<evidence type="ECO:0000256" key="6">
    <source>
        <dbReference type="ARBA" id="ARBA00023163"/>
    </source>
</evidence>
<dbReference type="InterPro" id="IPR027417">
    <property type="entry name" value="P-loop_NTPase"/>
</dbReference>
<dbReference type="GO" id="GO:0006355">
    <property type="term" value="P:regulation of DNA-templated transcription"/>
    <property type="evidence" value="ECO:0007669"/>
    <property type="project" value="InterPro"/>
</dbReference>
<dbReference type="PANTHER" id="PTHR32071:SF117">
    <property type="entry name" value="PTS-DEPENDENT DIHYDROXYACETONE KINASE OPERON REGULATORY PROTEIN-RELATED"/>
    <property type="match status" value="1"/>
</dbReference>
<dbReference type="SMART" id="SM00448">
    <property type="entry name" value="REC"/>
    <property type="match status" value="1"/>
</dbReference>
<organism evidence="9">
    <name type="scientific">hydrothermal vent metagenome</name>
    <dbReference type="NCBI Taxonomy" id="652676"/>
    <lineage>
        <taxon>unclassified sequences</taxon>
        <taxon>metagenomes</taxon>
        <taxon>ecological metagenomes</taxon>
    </lineage>
</organism>
<dbReference type="Pfam" id="PF00158">
    <property type="entry name" value="Sigma54_activat"/>
    <property type="match status" value="1"/>
</dbReference>
<dbReference type="EMBL" id="UOEY01000105">
    <property type="protein sequence ID" value="VAW40566.1"/>
    <property type="molecule type" value="Genomic_DNA"/>
</dbReference>
<dbReference type="AlphaFoldDB" id="A0A3B0W7G3"/>
<dbReference type="PANTHER" id="PTHR32071">
    <property type="entry name" value="TRANSCRIPTIONAL REGULATORY PROTEIN"/>
    <property type="match status" value="1"/>
</dbReference>
<dbReference type="Pfam" id="PF02954">
    <property type="entry name" value="HTH_8"/>
    <property type="match status" value="1"/>
</dbReference>
<dbReference type="SUPFAM" id="SSF46689">
    <property type="entry name" value="Homeodomain-like"/>
    <property type="match status" value="1"/>
</dbReference>
<dbReference type="Gene3D" id="3.40.50.300">
    <property type="entry name" value="P-loop containing nucleotide triphosphate hydrolases"/>
    <property type="match status" value="1"/>
</dbReference>
<accession>A0A3B0W7G3</accession>
<dbReference type="InterPro" id="IPR003593">
    <property type="entry name" value="AAA+_ATPase"/>
</dbReference>
<dbReference type="InterPro" id="IPR002197">
    <property type="entry name" value="HTH_Fis"/>
</dbReference>
<dbReference type="Gene3D" id="3.40.50.2300">
    <property type="match status" value="1"/>
</dbReference>
<proteinExistence type="predicted"/>
<feature type="domain" description="Response regulatory" evidence="8">
    <location>
        <begin position="25"/>
        <end position="140"/>
    </location>
</feature>
<keyword evidence="2" id="KW-0547">Nucleotide-binding</keyword>
<keyword evidence="6" id="KW-0804">Transcription</keyword>
<dbReference type="InterPro" id="IPR001789">
    <property type="entry name" value="Sig_transdc_resp-reg_receiver"/>
</dbReference>
<dbReference type="GO" id="GO:0005524">
    <property type="term" value="F:ATP binding"/>
    <property type="evidence" value="ECO:0007669"/>
    <property type="project" value="UniProtKB-KW"/>
</dbReference>
<dbReference type="Gene3D" id="1.10.10.60">
    <property type="entry name" value="Homeodomain-like"/>
    <property type="match status" value="1"/>
</dbReference>
<dbReference type="Pfam" id="PF25601">
    <property type="entry name" value="AAA_lid_14"/>
    <property type="match status" value="1"/>
</dbReference>
<dbReference type="SUPFAM" id="SSF52172">
    <property type="entry name" value="CheY-like"/>
    <property type="match status" value="1"/>
</dbReference>
<evidence type="ECO:0000256" key="5">
    <source>
        <dbReference type="ARBA" id="ARBA00023125"/>
    </source>
</evidence>
<evidence type="ECO:0000256" key="3">
    <source>
        <dbReference type="ARBA" id="ARBA00022840"/>
    </source>
</evidence>
<reference evidence="9" key="1">
    <citation type="submission" date="2018-06" db="EMBL/GenBank/DDBJ databases">
        <authorList>
            <person name="Zhirakovskaya E."/>
        </authorList>
    </citation>
    <scope>NUCLEOTIDE SEQUENCE</scope>
</reference>
<keyword evidence="4" id="KW-0805">Transcription regulation</keyword>
<evidence type="ECO:0000313" key="9">
    <source>
        <dbReference type="EMBL" id="VAW40566.1"/>
    </source>
</evidence>
<evidence type="ECO:0000256" key="2">
    <source>
        <dbReference type="ARBA" id="ARBA00022741"/>
    </source>
</evidence>
<dbReference type="GO" id="GO:0043565">
    <property type="term" value="F:sequence-specific DNA binding"/>
    <property type="evidence" value="ECO:0007669"/>
    <property type="project" value="InterPro"/>
</dbReference>
<sequence>MTVSQSLPAGSGPETIVARTAGRGRVMVVDDDRDMLAVLKKVLARKCGCELALAESAEIALKLLDTFRPDVVLTDIKMAGLDGLTLLEEIKKRDGAVSVIVMTGYGTVELAVRALKEGAYDFFEKPFDNDRVAYAVQRSLERTGLLRENLHLHEKFEGRDRFQGFIGRSSRLREIFAIIERVAATDVTVLIRGESGTGKELAAKALHALSDRAARRMIAVNCPALPEQILESELFGYVKGAFTGATRDKKGLFPEADGSTILLDEIGDLPLSLQTKLLRVLQEREVQPLGQNRSIGVDVRVLASTNQDLEGKIRAGLFREDLFYRLNVVTLTMPSLRGDPDNIPVLARHFLTAYGRDYGRGDLRLSGEALNYLVRRPWRGNVRELQNVIKRAVLLAAAPTIEIPDLAEVGDQAGPVGPAPAEVCHLPYRQAKQEVVAGFSRTYLLRALRHSHGNVSAAARASGMGRPAFQRLLNRYDLAARDFRGA</sequence>
<dbReference type="InterPro" id="IPR011006">
    <property type="entry name" value="CheY-like_superfamily"/>
</dbReference>
<evidence type="ECO:0000259" key="7">
    <source>
        <dbReference type="PROSITE" id="PS50045"/>
    </source>
</evidence>
<dbReference type="InterPro" id="IPR009057">
    <property type="entry name" value="Homeodomain-like_sf"/>
</dbReference>
<gene>
    <name evidence="9" type="ORF">MNBD_DELTA04-1325</name>
</gene>
<feature type="domain" description="Sigma-54 factor interaction" evidence="7">
    <location>
        <begin position="165"/>
        <end position="394"/>
    </location>
</feature>
<evidence type="ECO:0000256" key="1">
    <source>
        <dbReference type="ARBA" id="ARBA00022553"/>
    </source>
</evidence>
<name>A0A3B0W7G3_9ZZZZ</name>
<dbReference type="GO" id="GO:0000160">
    <property type="term" value="P:phosphorelay signal transduction system"/>
    <property type="evidence" value="ECO:0007669"/>
    <property type="project" value="InterPro"/>
</dbReference>
<dbReference type="FunFam" id="3.40.50.2300:FF:000018">
    <property type="entry name" value="DNA-binding transcriptional regulator NtrC"/>
    <property type="match status" value="1"/>
</dbReference>
<dbReference type="FunFam" id="3.40.50.300:FF:000006">
    <property type="entry name" value="DNA-binding transcriptional regulator NtrC"/>
    <property type="match status" value="1"/>
</dbReference>